<gene>
    <name evidence="3" type="ORF">MCOR_52599</name>
</gene>
<feature type="compositionally biased region" description="Basic and acidic residues" evidence="1">
    <location>
        <begin position="166"/>
        <end position="175"/>
    </location>
</feature>
<name>A0A6J8EKE4_MYTCO</name>
<keyword evidence="4" id="KW-1185">Reference proteome</keyword>
<dbReference type="AlphaFoldDB" id="A0A6J8EKE4"/>
<accession>A0A6J8EKE4</accession>
<organism evidence="3 4">
    <name type="scientific">Mytilus coruscus</name>
    <name type="common">Sea mussel</name>
    <dbReference type="NCBI Taxonomy" id="42192"/>
    <lineage>
        <taxon>Eukaryota</taxon>
        <taxon>Metazoa</taxon>
        <taxon>Spiralia</taxon>
        <taxon>Lophotrochozoa</taxon>
        <taxon>Mollusca</taxon>
        <taxon>Bivalvia</taxon>
        <taxon>Autobranchia</taxon>
        <taxon>Pteriomorphia</taxon>
        <taxon>Mytilida</taxon>
        <taxon>Mytiloidea</taxon>
        <taxon>Mytilidae</taxon>
        <taxon>Mytilinae</taxon>
        <taxon>Mytilus</taxon>
    </lineage>
</organism>
<evidence type="ECO:0000256" key="2">
    <source>
        <dbReference type="SAM" id="Phobius"/>
    </source>
</evidence>
<keyword evidence="2" id="KW-1133">Transmembrane helix</keyword>
<dbReference type="EMBL" id="CACVKT020009129">
    <property type="protein sequence ID" value="CAC5420376.1"/>
    <property type="molecule type" value="Genomic_DNA"/>
</dbReference>
<feature type="transmembrane region" description="Helical" evidence="2">
    <location>
        <begin position="52"/>
        <end position="72"/>
    </location>
</feature>
<protein>
    <submittedName>
        <fullName evidence="3">Uncharacterized protein</fullName>
    </submittedName>
</protein>
<evidence type="ECO:0000313" key="4">
    <source>
        <dbReference type="Proteomes" id="UP000507470"/>
    </source>
</evidence>
<feature type="region of interest" description="Disordered" evidence="1">
    <location>
        <begin position="166"/>
        <end position="189"/>
    </location>
</feature>
<reference evidence="3 4" key="1">
    <citation type="submission" date="2020-06" db="EMBL/GenBank/DDBJ databases">
        <authorList>
            <person name="Li R."/>
            <person name="Bekaert M."/>
        </authorList>
    </citation>
    <scope>NUCLEOTIDE SEQUENCE [LARGE SCALE GENOMIC DNA]</scope>
    <source>
        <strain evidence="4">wild</strain>
    </source>
</reference>
<evidence type="ECO:0000313" key="3">
    <source>
        <dbReference type="EMBL" id="CAC5420376.1"/>
    </source>
</evidence>
<evidence type="ECO:0000256" key="1">
    <source>
        <dbReference type="SAM" id="MobiDB-lite"/>
    </source>
</evidence>
<feature type="compositionally biased region" description="Polar residues" evidence="1">
    <location>
        <begin position="176"/>
        <end position="189"/>
    </location>
</feature>
<keyword evidence="2" id="KW-0812">Transmembrane</keyword>
<dbReference type="Proteomes" id="UP000507470">
    <property type="component" value="Unassembled WGS sequence"/>
</dbReference>
<keyword evidence="2" id="KW-0472">Membrane</keyword>
<proteinExistence type="predicted"/>
<sequence length="209" mass="23790">MNVESNIPIDNGDAMDSCKPFDKDKSKTTEQKLFHCDFRAKTMNEGPSNDEWIIYTLCITGFTILTGVGHLLRKSRKRRTLKLRNNTDVVSEPLKPTPYIGIYNVVDENPLTFDTTKLNTASQSSSLKSINFISQGRQSITTEIEDDETLGYLDLYFAMENHNQKVKDRTSHRDSMSTNSSNTGVVGNDNTMANHTQYFRTIAKRFTWV</sequence>